<dbReference type="GO" id="GO:0051301">
    <property type="term" value="P:cell division"/>
    <property type="evidence" value="ECO:0007669"/>
    <property type="project" value="UniProtKB-KW"/>
</dbReference>
<proteinExistence type="predicted"/>
<dbReference type="RefSeq" id="WP_128635991.1">
    <property type="nucleotide sequence ID" value="NZ_RRCN01000002.1"/>
</dbReference>
<evidence type="ECO:0000313" key="5">
    <source>
        <dbReference type="EMBL" id="RRJ54898.1"/>
    </source>
</evidence>
<dbReference type="Gene3D" id="3.40.50.1440">
    <property type="entry name" value="Tubulin/FtsZ, GTPase domain"/>
    <property type="match status" value="1"/>
</dbReference>
<dbReference type="InterPro" id="IPR003008">
    <property type="entry name" value="Tubulin_FtsZ_GTPase"/>
</dbReference>
<keyword evidence="5" id="KW-0131">Cell cycle</keyword>
<feature type="transmembrane region" description="Helical" evidence="2">
    <location>
        <begin position="125"/>
        <end position="147"/>
    </location>
</feature>
<dbReference type="InterPro" id="IPR036525">
    <property type="entry name" value="Tubulin/FtsZ_GTPase_sf"/>
</dbReference>
<dbReference type="Pfam" id="PF22453">
    <property type="entry name" value="TubZ-like_C"/>
    <property type="match status" value="1"/>
</dbReference>
<feature type="domain" description="Tubulin/FtsZ GTPase" evidence="3">
    <location>
        <begin position="101"/>
        <end position="182"/>
    </location>
</feature>
<dbReference type="AlphaFoldDB" id="A0A3P3TCR8"/>
<dbReference type="OrthoDB" id="2462830at2"/>
<feature type="compositionally biased region" description="Polar residues" evidence="1">
    <location>
        <begin position="470"/>
        <end position="491"/>
    </location>
</feature>
<dbReference type="EMBL" id="RRCN01000002">
    <property type="protein sequence ID" value="RRJ54898.1"/>
    <property type="molecule type" value="Genomic_DNA"/>
</dbReference>
<keyword evidence="2" id="KW-1133">Transmembrane helix</keyword>
<evidence type="ECO:0000256" key="1">
    <source>
        <dbReference type="SAM" id="MobiDB-lite"/>
    </source>
</evidence>
<evidence type="ECO:0000313" key="6">
    <source>
        <dbReference type="Proteomes" id="UP000267017"/>
    </source>
</evidence>
<keyword evidence="2" id="KW-0472">Membrane</keyword>
<name>A0A3P3TCR8_9BACL</name>
<evidence type="ECO:0000256" key="2">
    <source>
        <dbReference type="SAM" id="Phobius"/>
    </source>
</evidence>
<evidence type="ECO:0000259" key="3">
    <source>
        <dbReference type="Pfam" id="PF00091"/>
    </source>
</evidence>
<accession>A0A3P3TCR8</accession>
<keyword evidence="2" id="KW-0812">Transmembrane</keyword>
<comment type="caution">
    <text evidence="5">The sequence shown here is derived from an EMBL/GenBank/DDBJ whole genome shotgun (WGS) entry which is preliminary data.</text>
</comment>
<sequence>MGLSNSKVLSFMNENALIKDVSLRFGVIGAGQKGNKDADIFAAYTYADGKQIYPSLAINFSKTDMIHLKHIDEEDRIHFDGFKGAARTPSLVIEAFDPEVNENANKYRQQLIDAMERKFSEVDHLFICAGAGGGFGTGFVSLALGLIKEQFFPVPVTLLVSIPIDDPTEMTNAILLMSEINEFIKLQEDHFDPGDVKPLGSVIITDNKKLFNDFSGKKENRKNNDILISWKDEGNDVIISTIHEANVIPANFGSDNVTYDPSDFVRLMQVTGGFLSIHKASLEAPFDADDLKNKMKNSIQRGYFACGHNYDTAQMYGGFVLRPSSASIFKDVKMEQTIRKTILESTPAAQGKYGDPIWNEAYAVVYTMFSGMIMPNRVVEMSREYDEIKERQKQIKSKEVNVDISGAMESVKQSTFNPYQRRTENKFGSRSAGVGGGSVFSRKQEQGAEQESVAALQTPAQEAPKKKFGGSSTEPGTSNPWANWNKNSKNK</sequence>
<keyword evidence="5" id="KW-0132">Cell division</keyword>
<reference evidence="5 6" key="1">
    <citation type="submission" date="2018-11" db="EMBL/GenBank/DDBJ databases">
        <title>Genome sequencing of Paenibacillus sp. KCOM 3021 (= ChDC PVNT-B20).</title>
        <authorList>
            <person name="Kook J.-K."/>
            <person name="Park S.-N."/>
            <person name="Lim Y.K."/>
        </authorList>
    </citation>
    <scope>NUCLEOTIDE SEQUENCE [LARGE SCALE GENOMIC DNA]</scope>
    <source>
        <strain evidence="5 6">KCOM 3021</strain>
    </source>
</reference>
<keyword evidence="6" id="KW-1185">Reference proteome</keyword>
<dbReference type="Proteomes" id="UP000267017">
    <property type="component" value="Unassembled WGS sequence"/>
</dbReference>
<evidence type="ECO:0000259" key="4">
    <source>
        <dbReference type="Pfam" id="PF22453"/>
    </source>
</evidence>
<feature type="region of interest" description="Disordered" evidence="1">
    <location>
        <begin position="412"/>
        <end position="491"/>
    </location>
</feature>
<dbReference type="InterPro" id="IPR054719">
    <property type="entry name" value="TubZ-like_C"/>
</dbReference>
<organism evidence="5 6">
    <name type="scientific">Paenibacillus oralis</name>
    <dbReference type="NCBI Taxonomy" id="2490856"/>
    <lineage>
        <taxon>Bacteria</taxon>
        <taxon>Bacillati</taxon>
        <taxon>Bacillota</taxon>
        <taxon>Bacilli</taxon>
        <taxon>Bacillales</taxon>
        <taxon>Paenibacillaceae</taxon>
        <taxon>Paenibacillus</taxon>
    </lineage>
</organism>
<dbReference type="Pfam" id="PF00091">
    <property type="entry name" value="Tubulin"/>
    <property type="match status" value="1"/>
</dbReference>
<protein>
    <submittedName>
        <fullName evidence="5">Cell division protein FtsZ</fullName>
    </submittedName>
</protein>
<gene>
    <name evidence="5" type="ORF">EHV15_35595</name>
</gene>
<dbReference type="SUPFAM" id="SSF52490">
    <property type="entry name" value="Tubulin nucleotide-binding domain-like"/>
    <property type="match status" value="1"/>
</dbReference>
<feature type="domain" description="Tubulin-like protein TubZ-like C-terminal" evidence="4">
    <location>
        <begin position="244"/>
        <end position="378"/>
    </location>
</feature>
<dbReference type="GO" id="GO:0005525">
    <property type="term" value="F:GTP binding"/>
    <property type="evidence" value="ECO:0007669"/>
    <property type="project" value="InterPro"/>
</dbReference>